<accession>J0WST8</accession>
<organism evidence="3 4">
    <name type="scientific">Auricularia subglabra (strain TFB-10046 / SS5)</name>
    <name type="common">White-rot fungus</name>
    <name type="synonym">Auricularia delicata (strain TFB10046)</name>
    <dbReference type="NCBI Taxonomy" id="717982"/>
    <lineage>
        <taxon>Eukaryota</taxon>
        <taxon>Fungi</taxon>
        <taxon>Dikarya</taxon>
        <taxon>Basidiomycota</taxon>
        <taxon>Agaricomycotina</taxon>
        <taxon>Agaricomycetes</taxon>
        <taxon>Auriculariales</taxon>
        <taxon>Auriculariaceae</taxon>
        <taxon>Auricularia</taxon>
    </lineage>
</organism>
<dbReference type="InterPro" id="IPR045340">
    <property type="entry name" value="DUF6533"/>
</dbReference>
<feature type="transmembrane region" description="Helical" evidence="1">
    <location>
        <begin position="97"/>
        <end position="119"/>
    </location>
</feature>
<reference evidence="4" key="1">
    <citation type="journal article" date="2012" name="Science">
        <title>The Paleozoic origin of enzymatic lignin decomposition reconstructed from 31 fungal genomes.</title>
        <authorList>
            <person name="Floudas D."/>
            <person name="Binder M."/>
            <person name="Riley R."/>
            <person name="Barry K."/>
            <person name="Blanchette R.A."/>
            <person name="Henrissat B."/>
            <person name="Martinez A.T."/>
            <person name="Otillar R."/>
            <person name="Spatafora J.W."/>
            <person name="Yadav J.S."/>
            <person name="Aerts A."/>
            <person name="Benoit I."/>
            <person name="Boyd A."/>
            <person name="Carlson A."/>
            <person name="Copeland A."/>
            <person name="Coutinho P.M."/>
            <person name="de Vries R.P."/>
            <person name="Ferreira P."/>
            <person name="Findley K."/>
            <person name="Foster B."/>
            <person name="Gaskell J."/>
            <person name="Glotzer D."/>
            <person name="Gorecki P."/>
            <person name="Heitman J."/>
            <person name="Hesse C."/>
            <person name="Hori C."/>
            <person name="Igarashi K."/>
            <person name="Jurgens J.A."/>
            <person name="Kallen N."/>
            <person name="Kersten P."/>
            <person name="Kohler A."/>
            <person name="Kuees U."/>
            <person name="Kumar T.K.A."/>
            <person name="Kuo A."/>
            <person name="LaButti K."/>
            <person name="Larrondo L.F."/>
            <person name="Lindquist E."/>
            <person name="Ling A."/>
            <person name="Lombard V."/>
            <person name="Lucas S."/>
            <person name="Lundell T."/>
            <person name="Martin R."/>
            <person name="McLaughlin D.J."/>
            <person name="Morgenstern I."/>
            <person name="Morin E."/>
            <person name="Murat C."/>
            <person name="Nagy L.G."/>
            <person name="Nolan M."/>
            <person name="Ohm R.A."/>
            <person name="Patyshakuliyeva A."/>
            <person name="Rokas A."/>
            <person name="Ruiz-Duenas F.J."/>
            <person name="Sabat G."/>
            <person name="Salamov A."/>
            <person name="Samejima M."/>
            <person name="Schmutz J."/>
            <person name="Slot J.C."/>
            <person name="St John F."/>
            <person name="Stenlid J."/>
            <person name="Sun H."/>
            <person name="Sun S."/>
            <person name="Syed K."/>
            <person name="Tsang A."/>
            <person name="Wiebenga A."/>
            <person name="Young D."/>
            <person name="Pisabarro A."/>
            <person name="Eastwood D.C."/>
            <person name="Martin F."/>
            <person name="Cullen D."/>
            <person name="Grigoriev I.V."/>
            <person name="Hibbett D.S."/>
        </authorList>
    </citation>
    <scope>NUCLEOTIDE SEQUENCE [LARGE SCALE GENOMIC DNA]</scope>
    <source>
        <strain evidence="4">TFB10046</strain>
    </source>
</reference>
<evidence type="ECO:0000259" key="2">
    <source>
        <dbReference type="Pfam" id="PF20151"/>
    </source>
</evidence>
<gene>
    <name evidence="3" type="ORF">AURDEDRAFT_175681</name>
</gene>
<evidence type="ECO:0000256" key="1">
    <source>
        <dbReference type="SAM" id="Phobius"/>
    </source>
</evidence>
<dbReference type="EMBL" id="JH687897">
    <property type="protein sequence ID" value="EJD35257.1"/>
    <property type="molecule type" value="Genomic_DNA"/>
</dbReference>
<dbReference type="InParanoid" id="J0WST8"/>
<keyword evidence="4" id="KW-1185">Reference proteome</keyword>
<keyword evidence="1" id="KW-0812">Transmembrane</keyword>
<dbReference type="KEGG" id="adl:AURDEDRAFT_175681"/>
<protein>
    <recommendedName>
        <fullName evidence="2">DUF6533 domain-containing protein</fullName>
    </recommendedName>
</protein>
<keyword evidence="1" id="KW-1133">Transmembrane helix</keyword>
<name>J0WST8_AURST</name>
<evidence type="ECO:0000313" key="4">
    <source>
        <dbReference type="Proteomes" id="UP000006514"/>
    </source>
</evidence>
<sequence>MDFPDGSDRQLIAAVVGILAKKRTFHSLLVATAALYLYDHFVTLSAEIDLVWRSKWTVGKVLFLAVRYMKWMELLVHVYFRQRRSSLISSIYRDSMLYFVSIFGVSAANVGIVYTNIGYNSLLGTNLTRHLAQARISETRMLARELHTEADASGTTSPQIAASSSTRLSNLHALPLTNGVLRARELSRKMRHALVMGWGRRMDL</sequence>
<feature type="domain" description="DUF6533" evidence="2">
    <location>
        <begin position="28"/>
        <end position="69"/>
    </location>
</feature>
<dbReference type="AlphaFoldDB" id="J0WST8"/>
<evidence type="ECO:0000313" key="3">
    <source>
        <dbReference type="EMBL" id="EJD35257.1"/>
    </source>
</evidence>
<keyword evidence="1" id="KW-0472">Membrane</keyword>
<dbReference type="OrthoDB" id="3349377at2759"/>
<dbReference type="Proteomes" id="UP000006514">
    <property type="component" value="Unassembled WGS sequence"/>
</dbReference>
<proteinExistence type="predicted"/>
<dbReference type="Pfam" id="PF20151">
    <property type="entry name" value="DUF6533"/>
    <property type="match status" value="1"/>
</dbReference>